<evidence type="ECO:0000256" key="1">
    <source>
        <dbReference type="ARBA" id="ARBA00012838"/>
    </source>
</evidence>
<dbReference type="PANTHER" id="PTHR43326">
    <property type="entry name" value="METHIONYL-TRNA SYNTHETASE"/>
    <property type="match status" value="1"/>
</dbReference>
<dbReference type="CDD" id="cd00814">
    <property type="entry name" value="MetRS_core"/>
    <property type="match status" value="1"/>
</dbReference>
<keyword evidence="3 7" id="KW-0547">Nucleotide-binding</keyword>
<dbReference type="SUPFAM" id="SSF52374">
    <property type="entry name" value="Nucleotidylyl transferase"/>
    <property type="match status" value="1"/>
</dbReference>
<keyword evidence="4 7" id="KW-0067">ATP-binding</keyword>
<evidence type="ECO:0000256" key="7">
    <source>
        <dbReference type="RuleBase" id="RU363039"/>
    </source>
</evidence>
<dbReference type="InterPro" id="IPR033911">
    <property type="entry name" value="MetRS_core"/>
</dbReference>
<feature type="domain" description="Methionyl/Valyl/Leucyl/Isoleucyl-tRNA synthetase anticodon-binding" evidence="9">
    <location>
        <begin position="385"/>
        <end position="466"/>
    </location>
</feature>
<evidence type="ECO:0000256" key="5">
    <source>
        <dbReference type="ARBA" id="ARBA00022917"/>
    </source>
</evidence>
<dbReference type="InterPro" id="IPR013155">
    <property type="entry name" value="M/V/L/I-tRNA-synth_anticd-bd"/>
</dbReference>
<keyword evidence="6 7" id="KW-0030">Aminoacyl-tRNA synthetase</keyword>
<evidence type="ECO:0000259" key="9">
    <source>
        <dbReference type="Pfam" id="PF08264"/>
    </source>
</evidence>
<evidence type="ECO:0000256" key="2">
    <source>
        <dbReference type="ARBA" id="ARBA00022598"/>
    </source>
</evidence>
<proteinExistence type="inferred from homology"/>
<feature type="domain" description="Methionyl/Leucyl tRNA synthetase" evidence="10">
    <location>
        <begin position="147"/>
        <end position="356"/>
    </location>
</feature>
<dbReference type="InterPro" id="IPR015413">
    <property type="entry name" value="Methionyl/Leucyl_tRNA_Synth"/>
</dbReference>
<comment type="caution">
    <text evidence="11">The sequence shown here is derived from an EMBL/GenBank/DDBJ whole genome shotgun (WGS) entry which is preliminary data.</text>
</comment>
<keyword evidence="2 7" id="KW-0436">Ligase</keyword>
<dbReference type="Gene3D" id="2.170.220.10">
    <property type="match status" value="1"/>
</dbReference>
<dbReference type="CDD" id="cd07957">
    <property type="entry name" value="Anticodon_Ia_Met"/>
    <property type="match status" value="1"/>
</dbReference>
<dbReference type="InterPro" id="IPR009080">
    <property type="entry name" value="tRNAsynth_Ia_anticodon-bd"/>
</dbReference>
<dbReference type="Proteomes" id="UP000285655">
    <property type="component" value="Unassembled WGS sequence"/>
</dbReference>
<evidence type="ECO:0000256" key="3">
    <source>
        <dbReference type="ARBA" id="ARBA00022741"/>
    </source>
</evidence>
<accession>A0A419DG27</accession>
<comment type="similarity">
    <text evidence="7">Belongs to the class-I aminoacyl-tRNA synthetase family.</text>
</comment>
<name>A0A419DG27_9BACT</name>
<keyword evidence="5 7" id="KW-0648">Protein biosynthesis</keyword>
<dbReference type="Pfam" id="PF09334">
    <property type="entry name" value="tRNA-synt_1g"/>
    <property type="match status" value="1"/>
</dbReference>
<dbReference type="GO" id="GO:0004825">
    <property type="term" value="F:methionine-tRNA ligase activity"/>
    <property type="evidence" value="ECO:0007669"/>
    <property type="project" value="UniProtKB-EC"/>
</dbReference>
<dbReference type="Gene3D" id="3.40.50.620">
    <property type="entry name" value="HUPs"/>
    <property type="match status" value="1"/>
</dbReference>
<dbReference type="Pfam" id="PF00133">
    <property type="entry name" value="tRNA-synt_1"/>
    <property type="match status" value="1"/>
</dbReference>
<evidence type="ECO:0000259" key="8">
    <source>
        <dbReference type="Pfam" id="PF00133"/>
    </source>
</evidence>
<evidence type="ECO:0000256" key="6">
    <source>
        <dbReference type="ARBA" id="ARBA00023146"/>
    </source>
</evidence>
<sequence length="483" mass="54787">MSKYYITTPIYYVNDVPHLGHAYTSIAADVLARHRKIKGDDVFLLTGTDEHGAKIAEAAKKAGKSPQDFVDGLVPKFESLCKVLNIQYNQFFRTTNPKHEKIVQELIGKLKDAGYIEKRKYEGLYCVGCEKFLTKDDLVEGKCPDHKTAPVTHSEENYFFLLTKIAQEKDLYGLIKSDKFKVSPVARKNEVLGKIKAGLEDVSISRESVEWGVKFPGDEKQTVYVWVDALINYYSATKIYKNGPTWPADLHLVGKDILWFHAVIWPAMLLAIGEKLPKEVFAHGFFTIGGYKMSKTVGNVLDPGELVEKFGADAVRYAILREFPFGEDGDISEEKIANRYESDLSNGIGNLLQRTLSMVNKYDVKIKNSDSLKDIPFRGNDMDDFQKLNKAISGYIENLNFFSALNSIMLFVKVLNEFIDQSQPWKLAKENKNDELSDALSYVYNSLSDIVGYIDPFMPETSEKMKKQLKDLKPEPLFPRLES</sequence>
<reference evidence="11 12" key="1">
    <citation type="journal article" date="2017" name="ISME J.">
        <title>Energy and carbon metabolisms in a deep terrestrial subsurface fluid microbial community.</title>
        <authorList>
            <person name="Momper L."/>
            <person name="Jungbluth S.P."/>
            <person name="Lee M.D."/>
            <person name="Amend J.P."/>
        </authorList>
    </citation>
    <scope>NUCLEOTIDE SEQUENCE [LARGE SCALE GENOMIC DNA]</scope>
    <source>
        <strain evidence="11">SURF_29</strain>
    </source>
</reference>
<dbReference type="InterPro" id="IPR002300">
    <property type="entry name" value="aa-tRNA-synth_Ia"/>
</dbReference>
<dbReference type="SUPFAM" id="SSF47323">
    <property type="entry name" value="Anticodon-binding domain of a subclass of class I aminoacyl-tRNA synthetases"/>
    <property type="match status" value="1"/>
</dbReference>
<feature type="domain" description="Aminoacyl-tRNA synthetase class Ia" evidence="8">
    <location>
        <begin position="3"/>
        <end position="133"/>
    </location>
</feature>
<dbReference type="GO" id="GO:0006431">
    <property type="term" value="P:methionyl-tRNA aminoacylation"/>
    <property type="evidence" value="ECO:0007669"/>
    <property type="project" value="InterPro"/>
</dbReference>
<dbReference type="InterPro" id="IPR014729">
    <property type="entry name" value="Rossmann-like_a/b/a_fold"/>
</dbReference>
<evidence type="ECO:0000313" key="11">
    <source>
        <dbReference type="EMBL" id="RJO62071.1"/>
    </source>
</evidence>
<dbReference type="PANTHER" id="PTHR43326:SF1">
    <property type="entry name" value="METHIONINE--TRNA LIGASE, MITOCHONDRIAL"/>
    <property type="match status" value="1"/>
</dbReference>
<protein>
    <recommendedName>
        <fullName evidence="1">methionine--tRNA ligase</fullName>
        <ecNumber evidence="1">6.1.1.10</ecNumber>
    </recommendedName>
</protein>
<dbReference type="Pfam" id="PF08264">
    <property type="entry name" value="Anticodon_1"/>
    <property type="match status" value="1"/>
</dbReference>
<gene>
    <name evidence="11" type="ORF">C4544_01055</name>
</gene>
<evidence type="ECO:0000256" key="4">
    <source>
        <dbReference type="ARBA" id="ARBA00022840"/>
    </source>
</evidence>
<evidence type="ECO:0000259" key="10">
    <source>
        <dbReference type="Pfam" id="PF09334"/>
    </source>
</evidence>
<dbReference type="EC" id="6.1.1.10" evidence="1"/>
<dbReference type="InterPro" id="IPR023457">
    <property type="entry name" value="Met-tRNA_synth_2"/>
</dbReference>
<dbReference type="PRINTS" id="PR01041">
    <property type="entry name" value="TRNASYNTHMET"/>
</dbReference>
<dbReference type="EMBL" id="QZJW01000005">
    <property type="protein sequence ID" value="RJO62071.1"/>
    <property type="molecule type" value="Genomic_DNA"/>
</dbReference>
<dbReference type="InterPro" id="IPR041872">
    <property type="entry name" value="Anticodon_Met"/>
</dbReference>
<dbReference type="Gene3D" id="1.10.730.10">
    <property type="entry name" value="Isoleucyl-tRNA Synthetase, Domain 1"/>
    <property type="match status" value="1"/>
</dbReference>
<dbReference type="AlphaFoldDB" id="A0A419DG27"/>
<evidence type="ECO:0000313" key="12">
    <source>
        <dbReference type="Proteomes" id="UP000285655"/>
    </source>
</evidence>
<dbReference type="GO" id="GO:0005524">
    <property type="term" value="F:ATP binding"/>
    <property type="evidence" value="ECO:0007669"/>
    <property type="project" value="UniProtKB-KW"/>
</dbReference>
<organism evidence="11 12">
    <name type="scientific">candidate division WS5 bacterium</name>
    <dbReference type="NCBI Taxonomy" id="2093353"/>
    <lineage>
        <taxon>Bacteria</taxon>
        <taxon>candidate division WS5</taxon>
    </lineage>
</organism>